<feature type="transmembrane region" description="Helical" evidence="1">
    <location>
        <begin position="237"/>
        <end position="261"/>
    </location>
</feature>
<protein>
    <recommendedName>
        <fullName evidence="4">G-protein coupled receptors family 1 profile domain-containing protein</fullName>
    </recommendedName>
</protein>
<evidence type="ECO:0000256" key="1">
    <source>
        <dbReference type="SAM" id="Phobius"/>
    </source>
</evidence>
<keyword evidence="1" id="KW-0472">Membrane</keyword>
<organism evidence="2 3">
    <name type="scientific">Steinernema carpocapsae</name>
    <name type="common">Entomopathogenic nematode</name>
    <dbReference type="NCBI Taxonomy" id="34508"/>
    <lineage>
        <taxon>Eukaryota</taxon>
        <taxon>Metazoa</taxon>
        <taxon>Ecdysozoa</taxon>
        <taxon>Nematoda</taxon>
        <taxon>Chromadorea</taxon>
        <taxon>Rhabditida</taxon>
        <taxon>Tylenchina</taxon>
        <taxon>Panagrolaimomorpha</taxon>
        <taxon>Strongyloidoidea</taxon>
        <taxon>Steinernematidae</taxon>
        <taxon>Steinernema</taxon>
    </lineage>
</organism>
<comment type="caution">
    <text evidence="2">The sequence shown here is derived from an EMBL/GenBank/DDBJ whole genome shotgun (WGS) entry which is preliminary data.</text>
</comment>
<feature type="transmembrane region" description="Helical" evidence="1">
    <location>
        <begin position="61"/>
        <end position="82"/>
    </location>
</feature>
<name>A0A4U5PJ05_STECR</name>
<gene>
    <name evidence="2" type="ORF">L596_010225</name>
</gene>
<proteinExistence type="predicted"/>
<evidence type="ECO:0000313" key="2">
    <source>
        <dbReference type="EMBL" id="TKR96164.1"/>
    </source>
</evidence>
<keyword evidence="1" id="KW-1133">Transmembrane helix</keyword>
<keyword evidence="3" id="KW-1185">Reference proteome</keyword>
<evidence type="ECO:0008006" key="4">
    <source>
        <dbReference type="Google" id="ProtNLM"/>
    </source>
</evidence>
<feature type="transmembrane region" description="Helical" evidence="1">
    <location>
        <begin position="111"/>
        <end position="130"/>
    </location>
</feature>
<dbReference type="Proteomes" id="UP000298663">
    <property type="component" value="Unassembled WGS sequence"/>
</dbReference>
<dbReference type="AlphaFoldDB" id="A0A4U5PJ05"/>
<dbReference type="EMBL" id="AZBU02000002">
    <property type="protein sequence ID" value="TKR96164.1"/>
    <property type="molecule type" value="Genomic_DNA"/>
</dbReference>
<accession>A0A4U5PJ05</accession>
<sequence length="307" mass="35135">MLFRHLATDAERLHELDLFAFSLTAQDLDMPLTTRKDLNDQFTFNWTTTVAVYDKFFQYGVYNAVINIIGVLTNSFLLYIGLTMKIFNTRPKVVATDRFFLFTLKKELPQLLLICLFNLPFVYIVAIITVEMQSTHIVPDLICSMSLSSTFWVENMTLFIWTFSIFTATVCSCFVLYSIFYLKAAYVTKVSKSKLEMDKRIAWSVFLQSILPALISVPMLIIIVLKELGVGLSLPVWILWVVNASVFIYFAVSPIFSVIIIKPYRIATKQILVRLIIRSGVFFGSSKVWSTVSPIRQSSETKRVAQT</sequence>
<keyword evidence="1" id="KW-0812">Transmembrane</keyword>
<feature type="transmembrane region" description="Helical" evidence="1">
    <location>
        <begin position="158"/>
        <end position="180"/>
    </location>
</feature>
<evidence type="ECO:0000313" key="3">
    <source>
        <dbReference type="Proteomes" id="UP000298663"/>
    </source>
</evidence>
<reference evidence="2 3" key="2">
    <citation type="journal article" date="2019" name="G3 (Bethesda)">
        <title>Hybrid Assembly of the Genome of the Entomopathogenic Nematode Steinernema carpocapsae Identifies the X-Chromosome.</title>
        <authorList>
            <person name="Serra L."/>
            <person name="Macchietto M."/>
            <person name="Macias-Munoz A."/>
            <person name="McGill C.J."/>
            <person name="Rodriguez I.M."/>
            <person name="Rodriguez B."/>
            <person name="Murad R."/>
            <person name="Mortazavi A."/>
        </authorList>
    </citation>
    <scope>NUCLEOTIDE SEQUENCE [LARGE SCALE GENOMIC DNA]</scope>
    <source>
        <strain evidence="2 3">ALL</strain>
    </source>
</reference>
<reference evidence="2 3" key="1">
    <citation type="journal article" date="2015" name="Genome Biol.">
        <title>Comparative genomics of Steinernema reveals deeply conserved gene regulatory networks.</title>
        <authorList>
            <person name="Dillman A.R."/>
            <person name="Macchietto M."/>
            <person name="Porter C.F."/>
            <person name="Rogers A."/>
            <person name="Williams B."/>
            <person name="Antoshechkin I."/>
            <person name="Lee M.M."/>
            <person name="Goodwin Z."/>
            <person name="Lu X."/>
            <person name="Lewis E.E."/>
            <person name="Goodrich-Blair H."/>
            <person name="Stock S.P."/>
            <person name="Adams B.J."/>
            <person name="Sternberg P.W."/>
            <person name="Mortazavi A."/>
        </authorList>
    </citation>
    <scope>NUCLEOTIDE SEQUENCE [LARGE SCALE GENOMIC DNA]</scope>
    <source>
        <strain evidence="2 3">ALL</strain>
    </source>
</reference>
<feature type="transmembrane region" description="Helical" evidence="1">
    <location>
        <begin position="201"/>
        <end position="225"/>
    </location>
</feature>